<sequence>MDHQQVLCQANQASIIHQIEDYEMRIERKHGHRKQLSAIGKCNKESGMSMEGIPKVQLHVVVDNTLILVRAQTAGKISFKCRRPMTFSLINRP</sequence>
<dbReference type="Proteomes" id="UP000828390">
    <property type="component" value="Unassembled WGS sequence"/>
</dbReference>
<name>A0A9D4ITC4_DREPO</name>
<proteinExistence type="predicted"/>
<dbReference type="EMBL" id="JAIWYP010000008">
    <property type="protein sequence ID" value="KAH3785915.1"/>
    <property type="molecule type" value="Genomic_DNA"/>
</dbReference>
<reference evidence="1" key="2">
    <citation type="submission" date="2020-11" db="EMBL/GenBank/DDBJ databases">
        <authorList>
            <person name="McCartney M.A."/>
            <person name="Auch B."/>
            <person name="Kono T."/>
            <person name="Mallez S."/>
            <person name="Becker A."/>
            <person name="Gohl D.M."/>
            <person name="Silverstein K.A.T."/>
            <person name="Koren S."/>
            <person name="Bechman K.B."/>
            <person name="Herman A."/>
            <person name="Abrahante J.E."/>
            <person name="Garbe J."/>
        </authorList>
    </citation>
    <scope>NUCLEOTIDE SEQUENCE</scope>
    <source>
        <strain evidence="1">Duluth1</strain>
        <tissue evidence="1">Whole animal</tissue>
    </source>
</reference>
<comment type="caution">
    <text evidence="1">The sequence shown here is derived from an EMBL/GenBank/DDBJ whole genome shotgun (WGS) entry which is preliminary data.</text>
</comment>
<keyword evidence="2" id="KW-1185">Reference proteome</keyword>
<evidence type="ECO:0000313" key="2">
    <source>
        <dbReference type="Proteomes" id="UP000828390"/>
    </source>
</evidence>
<dbReference type="AlphaFoldDB" id="A0A9D4ITC4"/>
<accession>A0A9D4ITC4</accession>
<reference evidence="1" key="1">
    <citation type="journal article" date="2019" name="bioRxiv">
        <title>The Genome of the Zebra Mussel, Dreissena polymorpha: A Resource for Invasive Species Research.</title>
        <authorList>
            <person name="McCartney M.A."/>
            <person name="Auch B."/>
            <person name="Kono T."/>
            <person name="Mallez S."/>
            <person name="Zhang Y."/>
            <person name="Obille A."/>
            <person name="Becker A."/>
            <person name="Abrahante J.E."/>
            <person name="Garbe J."/>
            <person name="Badalamenti J.P."/>
            <person name="Herman A."/>
            <person name="Mangelson H."/>
            <person name="Liachko I."/>
            <person name="Sullivan S."/>
            <person name="Sone E.D."/>
            <person name="Koren S."/>
            <person name="Silverstein K.A.T."/>
            <person name="Beckman K.B."/>
            <person name="Gohl D.M."/>
        </authorList>
    </citation>
    <scope>NUCLEOTIDE SEQUENCE</scope>
    <source>
        <strain evidence="1">Duluth1</strain>
        <tissue evidence="1">Whole animal</tissue>
    </source>
</reference>
<organism evidence="1 2">
    <name type="scientific">Dreissena polymorpha</name>
    <name type="common">Zebra mussel</name>
    <name type="synonym">Mytilus polymorpha</name>
    <dbReference type="NCBI Taxonomy" id="45954"/>
    <lineage>
        <taxon>Eukaryota</taxon>
        <taxon>Metazoa</taxon>
        <taxon>Spiralia</taxon>
        <taxon>Lophotrochozoa</taxon>
        <taxon>Mollusca</taxon>
        <taxon>Bivalvia</taxon>
        <taxon>Autobranchia</taxon>
        <taxon>Heteroconchia</taxon>
        <taxon>Euheterodonta</taxon>
        <taxon>Imparidentia</taxon>
        <taxon>Neoheterodontei</taxon>
        <taxon>Myida</taxon>
        <taxon>Dreissenoidea</taxon>
        <taxon>Dreissenidae</taxon>
        <taxon>Dreissena</taxon>
    </lineage>
</organism>
<protein>
    <submittedName>
        <fullName evidence="1">Uncharacterized protein</fullName>
    </submittedName>
</protein>
<evidence type="ECO:0000313" key="1">
    <source>
        <dbReference type="EMBL" id="KAH3785915.1"/>
    </source>
</evidence>
<gene>
    <name evidence="1" type="ORF">DPMN_164011</name>
</gene>